<evidence type="ECO:0000313" key="3">
    <source>
        <dbReference type="Proteomes" id="UP000815325"/>
    </source>
</evidence>
<dbReference type="Proteomes" id="UP000815325">
    <property type="component" value="Unassembled WGS sequence"/>
</dbReference>
<evidence type="ECO:0000313" key="2">
    <source>
        <dbReference type="EMBL" id="KAF5826655.1"/>
    </source>
</evidence>
<sequence length="253" mass="27837">MEGLPHKDLVAAAAEKARAVGLSLPAIYGLDPFAGEALVRDSIRDAFQAAGAPTDWLSGLSHKELVAVVPEKAQAADMSLPAIYGMDPSLGGEAHTRTLICRAFEDAGVATDWMDGLPHMYLMAVAAEKRGRRRSWQAFTLPGRCTRKSRLQHRKALQTTNQDSKQIMSLPEPGGSPTARSKTLSIAEFRKSAFHRRWTDLSNNALFKETRLQGNRKLLEERARSLCERLNAIGQKKGVKRAQQIVKVLAIIQ</sequence>
<feature type="region of interest" description="Disordered" evidence="1">
    <location>
        <begin position="157"/>
        <end position="180"/>
    </location>
</feature>
<evidence type="ECO:0000256" key="1">
    <source>
        <dbReference type="SAM" id="MobiDB-lite"/>
    </source>
</evidence>
<comment type="caution">
    <text evidence="2">The sequence shown here is derived from an EMBL/GenBank/DDBJ whole genome shotgun (WGS) entry which is preliminary data.</text>
</comment>
<gene>
    <name evidence="2" type="ORF">DUNSADRAFT_2446</name>
</gene>
<keyword evidence="3" id="KW-1185">Reference proteome</keyword>
<feature type="compositionally biased region" description="Polar residues" evidence="1">
    <location>
        <begin position="157"/>
        <end position="167"/>
    </location>
</feature>
<name>A0ABQ7FWA1_DUNSA</name>
<protein>
    <submittedName>
        <fullName evidence="2">Uncharacterized protein</fullName>
    </submittedName>
</protein>
<dbReference type="EMBL" id="MU070785">
    <property type="protein sequence ID" value="KAF5826655.1"/>
    <property type="molecule type" value="Genomic_DNA"/>
</dbReference>
<reference evidence="2" key="1">
    <citation type="submission" date="2017-08" db="EMBL/GenBank/DDBJ databases">
        <authorList>
            <person name="Polle J.E."/>
            <person name="Barry K."/>
            <person name="Cushman J."/>
            <person name="Schmutz J."/>
            <person name="Tran D."/>
            <person name="Hathwaick L.T."/>
            <person name="Yim W.C."/>
            <person name="Jenkins J."/>
            <person name="Mckie-Krisberg Z.M."/>
            <person name="Prochnik S."/>
            <person name="Lindquist E."/>
            <person name="Dockter R.B."/>
            <person name="Adam C."/>
            <person name="Molina H."/>
            <person name="Bunkerborg J."/>
            <person name="Jin E."/>
            <person name="Buchheim M."/>
            <person name="Magnuson J."/>
        </authorList>
    </citation>
    <scope>NUCLEOTIDE SEQUENCE</scope>
    <source>
        <strain evidence="2">CCAP 19/18</strain>
    </source>
</reference>
<proteinExistence type="predicted"/>
<organism evidence="2 3">
    <name type="scientific">Dunaliella salina</name>
    <name type="common">Green alga</name>
    <name type="synonym">Protococcus salinus</name>
    <dbReference type="NCBI Taxonomy" id="3046"/>
    <lineage>
        <taxon>Eukaryota</taxon>
        <taxon>Viridiplantae</taxon>
        <taxon>Chlorophyta</taxon>
        <taxon>core chlorophytes</taxon>
        <taxon>Chlorophyceae</taxon>
        <taxon>CS clade</taxon>
        <taxon>Chlamydomonadales</taxon>
        <taxon>Dunaliellaceae</taxon>
        <taxon>Dunaliella</taxon>
    </lineage>
</organism>
<accession>A0ABQ7FWA1</accession>